<accession>A0A1U7I531</accession>
<dbReference type="Pfam" id="PF06841">
    <property type="entry name" value="Phage_T4_gp19"/>
    <property type="match status" value="1"/>
</dbReference>
<dbReference type="NCBIfam" id="TIGR02241">
    <property type="entry name" value="conserved hypothetical phage tail region protein"/>
    <property type="match status" value="1"/>
</dbReference>
<dbReference type="AlphaFoldDB" id="A0A1U7I531"/>
<evidence type="ECO:0000313" key="2">
    <source>
        <dbReference type="Proteomes" id="UP000185860"/>
    </source>
</evidence>
<dbReference type="GO" id="GO:0005198">
    <property type="term" value="F:structural molecule activity"/>
    <property type="evidence" value="ECO:0007669"/>
    <property type="project" value="InterPro"/>
</dbReference>
<dbReference type="PANTHER" id="PTHR38009:SF1">
    <property type="entry name" value="CONSERVED HYPOTHETICAL PHAGE TAIL PROTEIN"/>
    <property type="match status" value="1"/>
</dbReference>
<dbReference type="PANTHER" id="PTHR38009">
    <property type="entry name" value="CONSERVED HYPOTHETICAL PHAGE TAIL PROTEIN"/>
    <property type="match status" value="1"/>
</dbReference>
<dbReference type="InterPro" id="IPR011747">
    <property type="entry name" value="CHP02241"/>
</dbReference>
<dbReference type="InterPro" id="IPR010667">
    <property type="entry name" value="Phage_T4_Gp19"/>
</dbReference>
<gene>
    <name evidence="1" type="ORF">NIES2119_29135</name>
</gene>
<sequence>MLLRLVASEEKLANKLGWNAALGGGTNLLGVRSDPYLTYNFLVEIGGLVTGGFTEVSGLESEIELESYAEGGVNGYTHYFPKRTRYSNLILSHGITDVDTLWLWYKAAATGKVQLKNGTIILLNQQRLPVMWWNFKNAYPVKWSGPQFNANNSSEVAIERVELVHQGIDKPFFSLGLRGTYV</sequence>
<dbReference type="EMBL" id="MRCE01000052">
    <property type="protein sequence ID" value="OKH31274.1"/>
    <property type="molecule type" value="Genomic_DNA"/>
</dbReference>
<protein>
    <submittedName>
        <fullName evidence="1">Phage tail protein</fullName>
    </submittedName>
</protein>
<reference evidence="1 2" key="1">
    <citation type="submission" date="2016-11" db="EMBL/GenBank/DDBJ databases">
        <title>Draft Genome Sequences of Nine Cyanobacterial Strains from Diverse Habitats.</title>
        <authorList>
            <person name="Zhu T."/>
            <person name="Hou S."/>
            <person name="Lu X."/>
            <person name="Hess W.R."/>
        </authorList>
    </citation>
    <scope>NUCLEOTIDE SEQUENCE [LARGE SCALE GENOMIC DNA]</scope>
    <source>
        <strain evidence="1 2">IAM M-71</strain>
    </source>
</reference>
<evidence type="ECO:0000313" key="1">
    <source>
        <dbReference type="EMBL" id="OKH31274.1"/>
    </source>
</evidence>
<proteinExistence type="predicted"/>
<name>A0A1U7I531_9CYAN</name>
<dbReference type="OrthoDB" id="529773at2"/>
<dbReference type="STRING" id="454136.NIES2119_29135"/>
<organism evidence="1 2">
    <name type="scientific">[Phormidium ambiguum] IAM M-71</name>
    <dbReference type="NCBI Taxonomy" id="454136"/>
    <lineage>
        <taxon>Bacteria</taxon>
        <taxon>Bacillati</taxon>
        <taxon>Cyanobacteriota</taxon>
        <taxon>Cyanophyceae</taxon>
        <taxon>Oscillatoriophycideae</taxon>
        <taxon>Aerosakkonematales</taxon>
        <taxon>Aerosakkonemataceae</taxon>
        <taxon>Floridanema</taxon>
    </lineage>
</organism>
<dbReference type="Proteomes" id="UP000185860">
    <property type="component" value="Unassembled WGS sequence"/>
</dbReference>
<dbReference type="RefSeq" id="WP_073596986.1">
    <property type="nucleotide sequence ID" value="NZ_MRCE01000052.1"/>
</dbReference>
<comment type="caution">
    <text evidence="1">The sequence shown here is derived from an EMBL/GenBank/DDBJ whole genome shotgun (WGS) entry which is preliminary data.</text>
</comment>